<dbReference type="STRING" id="9516.ENSCCAP00000014442"/>
<feature type="compositionally biased region" description="Basic residues" evidence="1">
    <location>
        <begin position="9"/>
        <end position="25"/>
    </location>
</feature>
<reference evidence="4" key="1">
    <citation type="submission" date="2025-08" db="UniProtKB">
        <authorList>
            <consortium name="Ensembl"/>
        </authorList>
    </citation>
    <scope>IDENTIFICATION</scope>
</reference>
<dbReference type="AlphaFoldDB" id="A0A2K5QEY0"/>
<dbReference type="SMART" id="SM01362">
    <property type="entry name" value="DUF663"/>
    <property type="match status" value="1"/>
</dbReference>
<feature type="domain" description="Ribosome biogenesis protein BMS1/TSR1 C-terminal" evidence="3">
    <location>
        <begin position="750"/>
        <end position="993"/>
    </location>
</feature>
<protein>
    <recommendedName>
        <fullName evidence="6">Bms1-type G domain-containing protein</fullName>
    </recommendedName>
</protein>
<evidence type="ECO:0008006" key="6">
    <source>
        <dbReference type="Google" id="ProtNLM"/>
    </source>
</evidence>
<proteinExistence type="predicted"/>
<keyword evidence="5" id="KW-1185">Reference proteome</keyword>
<feature type="domain" description="AARP2CN" evidence="2">
    <location>
        <begin position="203"/>
        <end position="274"/>
    </location>
</feature>
<feature type="region of interest" description="Disordered" evidence="1">
    <location>
        <begin position="544"/>
        <end position="616"/>
    </location>
</feature>
<dbReference type="GO" id="GO:0005525">
    <property type="term" value="F:GTP binding"/>
    <property type="evidence" value="ECO:0007669"/>
    <property type="project" value="TreeGrafter"/>
</dbReference>
<feature type="compositionally biased region" description="Basic and acidic residues" evidence="1">
    <location>
        <begin position="1115"/>
        <end position="1142"/>
    </location>
</feature>
<feature type="region of interest" description="Disordered" evidence="1">
    <location>
        <begin position="389"/>
        <end position="432"/>
    </location>
</feature>
<dbReference type="Pfam" id="PF04950">
    <property type="entry name" value="RIBIOP_C"/>
    <property type="match status" value="1"/>
</dbReference>
<evidence type="ECO:0000313" key="5">
    <source>
        <dbReference type="Proteomes" id="UP000233040"/>
    </source>
</evidence>
<evidence type="ECO:0000259" key="3">
    <source>
        <dbReference type="SMART" id="SM01362"/>
    </source>
</evidence>
<dbReference type="PANTHER" id="PTHR12858:SF2">
    <property type="entry name" value="RIBOSOME BIOGENESIS PROTEIN BMS1 HOMOLOG"/>
    <property type="match status" value="1"/>
</dbReference>
<dbReference type="InterPro" id="IPR039761">
    <property type="entry name" value="Bms1/Tsr1"/>
</dbReference>
<feature type="compositionally biased region" description="Acidic residues" evidence="1">
    <location>
        <begin position="390"/>
        <end position="431"/>
    </location>
</feature>
<accession>A0A2K5QEY0</accession>
<feature type="compositionally biased region" description="Polar residues" evidence="1">
    <location>
        <begin position="576"/>
        <end position="587"/>
    </location>
</feature>
<feature type="region of interest" description="Disordered" evidence="1">
    <location>
        <begin position="449"/>
        <end position="520"/>
    </location>
</feature>
<organism evidence="4 5">
    <name type="scientific">Cebus imitator</name>
    <name type="common">Panamanian white-faced capuchin</name>
    <name type="synonym">Cebus capucinus imitator</name>
    <dbReference type="NCBI Taxonomy" id="2715852"/>
    <lineage>
        <taxon>Eukaryota</taxon>
        <taxon>Metazoa</taxon>
        <taxon>Chordata</taxon>
        <taxon>Craniata</taxon>
        <taxon>Vertebrata</taxon>
        <taxon>Euteleostomi</taxon>
        <taxon>Mammalia</taxon>
        <taxon>Eutheria</taxon>
        <taxon>Euarchontoglires</taxon>
        <taxon>Primates</taxon>
        <taxon>Haplorrhini</taxon>
        <taxon>Platyrrhini</taxon>
        <taxon>Cebidae</taxon>
        <taxon>Cebinae</taxon>
        <taxon>Cebus</taxon>
    </lineage>
</organism>
<evidence type="ECO:0000259" key="2">
    <source>
        <dbReference type="SMART" id="SM00785"/>
    </source>
</evidence>
<feature type="compositionally biased region" description="Acidic residues" evidence="1">
    <location>
        <begin position="545"/>
        <end position="566"/>
    </location>
</feature>
<feature type="region of interest" description="Disordered" evidence="1">
    <location>
        <begin position="1115"/>
        <end position="1171"/>
    </location>
</feature>
<dbReference type="SMART" id="SM00785">
    <property type="entry name" value="AARP2CN"/>
    <property type="match status" value="1"/>
</dbReference>
<dbReference type="Gene3D" id="3.40.50.300">
    <property type="entry name" value="P-loop containing nucleotide triphosphate hydrolases"/>
    <property type="match status" value="1"/>
</dbReference>
<dbReference type="OMA" id="KLHVPMV"/>
<sequence length="1171" mass="133403">MEDKEQKEHRKKNSGPKIEKKKKRHLQDLQLGDKEDSQKRNPKAFAVQSAVWMARPFHRTQDLKTKKHHIPVVDRTPLEPPPIVVVVMGPPKSPVTIMSGRRCCHRHSWCGCCHLRNMHVFVLMLIDASFGFEMETFEFLNICQVHGFPKIMGVLTHPDSFKHNKQLKKTKKQLKHRFWREVYLGAKLFYLSGMAHREYQNQEIHNMGRFITVTKFRPLTWKTHPYILTDRMEDLTNTEDIRTNIKCDRKVSLYAGFLKGSCVLGVGDFTMNPCALPEQQKCCLNEKKQLVYAPLSGVGGVLCDKDAVYVDLGGSHDFQDEVGSTHELVQSLISTHSTIDAKMASSRVMLFSDSKALGLEDIDSQGVLMPKEEKQTDLKIGRMCWKATFGEEDGSGDSDDEDDDEMSEDDRLENGSSDEEADKEENAEVTDECMTAKGIKRWKLEELEEDSEVDLPAFADSDDDLERSSAEEGEAEEADESIVEEDCTAGKRGISGSKAVGEASKTELSPANHQSDHVNLEKSLLMKKAALTISDSGHCTAEEVFASEDESEESSSLSTEEEDSENQEALRKKLSRPSQVGSGQKLGSRNLIDETKEEDFNEEKKNTTETSGALKWKEDLSRKAAEAFLRQQQAAPNLKKLIYGTGRDNEEDDDTQEEFGGLFCVTQPDRECKHKADSLDCSRFLVEVMNSIRDCFVTGKWEDDKDAAKILAEDEELYGDFEDVETGYVHKGKSGPITQNEDVEKEVKEEIDPNEEESAKKKHLDKKRKLKEMFDAEYDEGESTYFDDLKGEMQKQAELNCAEFEDQDDEARIENVPCKFVQNFDPHYPIILGGLGNSEGNVGYVQMHLKKHRWYKKILKFQDPVIFSVGWRSFQTIPLCYIEDHNGRQRLLKYTTQYMHCPVTPQGTGFLAVQSVSGVVLDLDKSIKIVKKLKLTGFPYKIFKNTSFIKGMFNSALEVIKKALRAPEGAFRASFEDKLLMSAIVFMRTWYPVSIPASYNPVTSLLKPVGEKDTCSGMRTTGQLRLAHGIRLKAHKDSLYKPILRQKKHFNSLHIPKALLKALPFKNKPKTQAKAGKVPKDRRRPAVIREPHERKILTLLDALSTVHSQKMKKVKEQQHLHNKEHFRAKQKEEEEKLKWQKDLRKKLFRIQGQKERRNQKSSLKGAEGQLQ</sequence>
<dbReference type="GO" id="GO:0000479">
    <property type="term" value="P:endonucleolytic cleavage of tricistronic rRNA transcript (SSU-rRNA, 5.8S rRNA, LSU-rRNA)"/>
    <property type="evidence" value="ECO:0007669"/>
    <property type="project" value="TreeGrafter"/>
</dbReference>
<dbReference type="InterPro" id="IPR007034">
    <property type="entry name" value="BMS1_TSR1_C"/>
</dbReference>
<reference evidence="4" key="2">
    <citation type="submission" date="2025-09" db="UniProtKB">
        <authorList>
            <consortium name="Ensembl"/>
        </authorList>
    </citation>
    <scope>IDENTIFICATION</scope>
</reference>
<dbReference type="InterPro" id="IPR012948">
    <property type="entry name" value="AARP2CN"/>
</dbReference>
<dbReference type="Proteomes" id="UP000233040">
    <property type="component" value="Unassembled WGS sequence"/>
</dbReference>
<evidence type="ECO:0000313" key="4">
    <source>
        <dbReference type="Ensembl" id="ENSCCAP00000014442.1"/>
    </source>
</evidence>
<feature type="region of interest" description="Disordered" evidence="1">
    <location>
        <begin position="1"/>
        <end position="42"/>
    </location>
</feature>
<dbReference type="InterPro" id="IPR027417">
    <property type="entry name" value="P-loop_NTPase"/>
</dbReference>
<dbReference type="GeneTree" id="ENSGT00940000153195"/>
<dbReference type="GO" id="GO:0030686">
    <property type="term" value="C:90S preribosome"/>
    <property type="evidence" value="ECO:0007669"/>
    <property type="project" value="TreeGrafter"/>
</dbReference>
<dbReference type="PANTHER" id="PTHR12858">
    <property type="entry name" value="RIBOSOME BIOGENESIS PROTEIN"/>
    <property type="match status" value="1"/>
</dbReference>
<dbReference type="Pfam" id="PF08142">
    <property type="entry name" value="AARP2CN"/>
    <property type="match status" value="1"/>
</dbReference>
<feature type="compositionally biased region" description="Acidic residues" evidence="1">
    <location>
        <begin position="460"/>
        <end position="487"/>
    </location>
</feature>
<dbReference type="GO" id="GO:0034511">
    <property type="term" value="F:U3 snoRNA binding"/>
    <property type="evidence" value="ECO:0007669"/>
    <property type="project" value="TreeGrafter"/>
</dbReference>
<evidence type="ECO:0000256" key="1">
    <source>
        <dbReference type="SAM" id="MobiDB-lite"/>
    </source>
</evidence>
<dbReference type="SUPFAM" id="SSF52540">
    <property type="entry name" value="P-loop containing nucleoside triphosphate hydrolases"/>
    <property type="match status" value="1"/>
</dbReference>
<name>A0A2K5QEY0_CEBIM</name>
<dbReference type="Ensembl" id="ENSCCAT00000031880.1">
    <property type="protein sequence ID" value="ENSCCAP00000014442.1"/>
    <property type="gene ID" value="ENSCCAG00000024969.1"/>
</dbReference>
<dbReference type="GO" id="GO:0003924">
    <property type="term" value="F:GTPase activity"/>
    <property type="evidence" value="ECO:0007669"/>
    <property type="project" value="TreeGrafter"/>
</dbReference>
<dbReference type="GO" id="GO:0000462">
    <property type="term" value="P:maturation of SSU-rRNA from tricistronic rRNA transcript (SSU-rRNA, 5.8S rRNA, LSU-rRNA)"/>
    <property type="evidence" value="ECO:0007669"/>
    <property type="project" value="TreeGrafter"/>
</dbReference>
<dbReference type="GO" id="GO:0005634">
    <property type="term" value="C:nucleus"/>
    <property type="evidence" value="ECO:0007669"/>
    <property type="project" value="InterPro"/>
</dbReference>